<dbReference type="UniPathway" id="UPA00056">
    <property type="reaction ID" value="UER00094"/>
</dbReference>
<dbReference type="AlphaFoldDB" id="A0A5A7N4R1"/>
<dbReference type="GO" id="GO:0050515">
    <property type="term" value="F:4-(cytidine 5'-diphospho)-2-C-methyl-D-erythritol kinase activity"/>
    <property type="evidence" value="ECO:0007669"/>
    <property type="project" value="UniProtKB-UniRule"/>
</dbReference>
<dbReference type="Gene3D" id="3.30.70.890">
    <property type="entry name" value="GHMP kinase, C-terminal domain"/>
    <property type="match status" value="1"/>
</dbReference>
<evidence type="ECO:0000256" key="8">
    <source>
        <dbReference type="ARBA" id="ARBA00023229"/>
    </source>
</evidence>
<protein>
    <recommendedName>
        <fullName evidence="3 10">4-diphosphocytidyl-2-C-methyl-D-erythritol kinase</fullName>
        <shortName evidence="10">CMK</shortName>
        <ecNumber evidence="2 10">2.7.1.148</ecNumber>
    </recommendedName>
    <alternativeName>
        <fullName evidence="9 10">4-(cytidine-5'-diphospho)-2-C-methyl-D-erythritol kinase</fullName>
    </alternativeName>
</protein>
<dbReference type="NCBIfam" id="TIGR00154">
    <property type="entry name" value="ispE"/>
    <property type="match status" value="1"/>
</dbReference>
<proteinExistence type="inferred from homology"/>
<evidence type="ECO:0000256" key="2">
    <source>
        <dbReference type="ARBA" id="ARBA00012052"/>
    </source>
</evidence>
<dbReference type="PANTHER" id="PTHR43527:SF2">
    <property type="entry name" value="4-DIPHOSPHOCYTIDYL-2-C-METHYL-D-ERYTHRITOL KINASE, CHLOROPLASTIC"/>
    <property type="match status" value="1"/>
</dbReference>
<comment type="catalytic activity">
    <reaction evidence="10">
        <text>4-CDP-2-C-methyl-D-erythritol + ATP = 4-CDP-2-C-methyl-D-erythritol 2-phosphate + ADP + H(+)</text>
        <dbReference type="Rhea" id="RHEA:18437"/>
        <dbReference type="ChEBI" id="CHEBI:15378"/>
        <dbReference type="ChEBI" id="CHEBI:30616"/>
        <dbReference type="ChEBI" id="CHEBI:57823"/>
        <dbReference type="ChEBI" id="CHEBI:57919"/>
        <dbReference type="ChEBI" id="CHEBI:456216"/>
        <dbReference type="EC" id="2.7.1.148"/>
    </reaction>
</comment>
<dbReference type="HAMAP" id="MF_00061">
    <property type="entry name" value="IspE"/>
    <property type="match status" value="1"/>
</dbReference>
<evidence type="ECO:0000256" key="9">
    <source>
        <dbReference type="ARBA" id="ARBA00032554"/>
    </source>
</evidence>
<dbReference type="SUPFAM" id="SSF54211">
    <property type="entry name" value="Ribosomal protein S5 domain 2-like"/>
    <property type="match status" value="1"/>
</dbReference>
<dbReference type="InterPro" id="IPR020568">
    <property type="entry name" value="Ribosomal_Su5_D2-typ_SF"/>
</dbReference>
<reference evidence="13 14" key="1">
    <citation type="submission" date="2019-09" db="EMBL/GenBank/DDBJ databases">
        <title>NBRP : Genome information of microbial organism related human and environment.</title>
        <authorList>
            <person name="Hattori M."/>
            <person name="Oshima K."/>
            <person name="Inaba H."/>
            <person name="Suda W."/>
            <person name="Sakamoto M."/>
            <person name="Iino T."/>
            <person name="Kitahara M."/>
            <person name="Oshida Y."/>
            <person name="Iida T."/>
            <person name="Kudo T."/>
            <person name="Itoh T."/>
            <person name="Ohkuma M."/>
        </authorList>
    </citation>
    <scope>NUCLEOTIDE SEQUENCE [LARGE SCALE GENOMIC DNA]</scope>
    <source>
        <strain evidence="13 14">Q-1</strain>
    </source>
</reference>
<evidence type="ECO:0000256" key="4">
    <source>
        <dbReference type="ARBA" id="ARBA00022679"/>
    </source>
</evidence>
<comment type="similarity">
    <text evidence="1 10">Belongs to the GHMP kinase family. IspE subfamily.</text>
</comment>
<comment type="function">
    <text evidence="10">Catalyzes the phosphorylation of the position 2 hydroxy group of 4-diphosphocytidyl-2C-methyl-D-erythritol.</text>
</comment>
<evidence type="ECO:0000256" key="10">
    <source>
        <dbReference type="HAMAP-Rule" id="MF_00061"/>
    </source>
</evidence>
<gene>
    <name evidence="10 13" type="primary">ispE</name>
    <name evidence="13" type="ORF">JCM17846_09230</name>
</gene>
<dbReference type="InterPro" id="IPR013750">
    <property type="entry name" value="GHMP_kinase_C_dom"/>
</dbReference>
<evidence type="ECO:0000259" key="12">
    <source>
        <dbReference type="Pfam" id="PF08544"/>
    </source>
</evidence>
<evidence type="ECO:0000259" key="11">
    <source>
        <dbReference type="Pfam" id="PF00288"/>
    </source>
</evidence>
<dbReference type="EMBL" id="BKCN01000003">
    <property type="protein sequence ID" value="GER03241.1"/>
    <property type="molecule type" value="Genomic_DNA"/>
</dbReference>
<evidence type="ECO:0000256" key="6">
    <source>
        <dbReference type="ARBA" id="ARBA00022777"/>
    </source>
</evidence>
<dbReference type="PIRSF" id="PIRSF010376">
    <property type="entry name" value="IspE"/>
    <property type="match status" value="1"/>
</dbReference>
<keyword evidence="6 10" id="KW-0418">Kinase</keyword>
<evidence type="ECO:0000313" key="13">
    <source>
        <dbReference type="EMBL" id="GER03241.1"/>
    </source>
</evidence>
<sequence>MIDKISDVTAFAPAKINLFLHITGRRHDGYHLLDSLFVFPALYDRLEISALGREAGENHVRLRIEGPMAQALAGEADQDNLVIRSIRRLQDHLGINGSYDVRLIKNIPVAAGVGGGSADAAAALLACLKLWEHSIAADELQALAQGLGADVPPCLQNRPVRVAGIGEQISPAGEAPPWGVILANPRCPVPTPDVFLAYKQAAGAFSPALPAGIEWQDLDWLARESRNDLYAAACGIAPAIGDLIAALATLPGARLARMSGSGATCFALFDDVAQALLAREILQAKAPQWWSWAGGLCDDRGDHP</sequence>
<dbReference type="NCBIfam" id="NF011202">
    <property type="entry name" value="PRK14608.1"/>
    <property type="match status" value="1"/>
</dbReference>
<comment type="pathway">
    <text evidence="10">Isoprenoid biosynthesis; isopentenyl diphosphate biosynthesis via DXP pathway; isopentenyl diphosphate from 1-deoxy-D-xylulose 5-phosphate: step 3/6.</text>
</comment>
<evidence type="ECO:0000256" key="5">
    <source>
        <dbReference type="ARBA" id="ARBA00022741"/>
    </source>
</evidence>
<evidence type="ECO:0000256" key="1">
    <source>
        <dbReference type="ARBA" id="ARBA00009684"/>
    </source>
</evidence>
<dbReference type="Proteomes" id="UP000324996">
    <property type="component" value="Unassembled WGS sequence"/>
</dbReference>
<feature type="active site" evidence="10">
    <location>
        <position position="15"/>
    </location>
</feature>
<name>A0A5A7N4R1_9PROT</name>
<dbReference type="PANTHER" id="PTHR43527">
    <property type="entry name" value="4-DIPHOSPHOCYTIDYL-2-C-METHYL-D-ERYTHRITOL KINASE, CHLOROPLASTIC"/>
    <property type="match status" value="1"/>
</dbReference>
<evidence type="ECO:0000256" key="3">
    <source>
        <dbReference type="ARBA" id="ARBA00017473"/>
    </source>
</evidence>
<keyword evidence="5 10" id="KW-0547">Nucleotide-binding</keyword>
<evidence type="ECO:0000256" key="7">
    <source>
        <dbReference type="ARBA" id="ARBA00022840"/>
    </source>
</evidence>
<dbReference type="Pfam" id="PF00288">
    <property type="entry name" value="GHMP_kinases_N"/>
    <property type="match status" value="1"/>
</dbReference>
<dbReference type="InterPro" id="IPR036554">
    <property type="entry name" value="GHMP_kinase_C_sf"/>
</dbReference>
<feature type="domain" description="GHMP kinase N-terminal" evidence="11">
    <location>
        <begin position="80"/>
        <end position="155"/>
    </location>
</feature>
<comment type="caution">
    <text evidence="13">The sequence shown here is derived from an EMBL/GenBank/DDBJ whole genome shotgun (WGS) entry which is preliminary data.</text>
</comment>
<feature type="domain" description="GHMP kinase C-terminal" evidence="12">
    <location>
        <begin position="236"/>
        <end position="285"/>
    </location>
</feature>
<feature type="binding site" evidence="10">
    <location>
        <begin position="108"/>
        <end position="118"/>
    </location>
    <ligand>
        <name>ATP</name>
        <dbReference type="ChEBI" id="CHEBI:30616"/>
    </ligand>
</feature>
<dbReference type="InterPro" id="IPR004424">
    <property type="entry name" value="IspE"/>
</dbReference>
<keyword evidence="4 10" id="KW-0808">Transferase</keyword>
<dbReference type="RefSeq" id="WP_052370724.1">
    <property type="nucleotide sequence ID" value="NZ_BKCN01000003.1"/>
</dbReference>
<dbReference type="InterPro" id="IPR014721">
    <property type="entry name" value="Ribsml_uS5_D2-typ_fold_subgr"/>
</dbReference>
<evidence type="ECO:0000313" key="14">
    <source>
        <dbReference type="Proteomes" id="UP000324996"/>
    </source>
</evidence>
<keyword evidence="8 10" id="KW-0414">Isoprene biosynthesis</keyword>
<accession>A0A5A7N4R1</accession>
<keyword evidence="14" id="KW-1185">Reference proteome</keyword>
<keyword evidence="7 10" id="KW-0067">ATP-binding</keyword>
<dbReference type="Gene3D" id="3.30.230.10">
    <property type="match status" value="1"/>
</dbReference>
<dbReference type="GO" id="GO:0005524">
    <property type="term" value="F:ATP binding"/>
    <property type="evidence" value="ECO:0007669"/>
    <property type="project" value="UniProtKB-UniRule"/>
</dbReference>
<dbReference type="InterPro" id="IPR006204">
    <property type="entry name" value="GHMP_kinase_N_dom"/>
</dbReference>
<dbReference type="SUPFAM" id="SSF55060">
    <property type="entry name" value="GHMP Kinase, C-terminal domain"/>
    <property type="match status" value="1"/>
</dbReference>
<dbReference type="EC" id="2.7.1.148" evidence="2 10"/>
<dbReference type="Pfam" id="PF08544">
    <property type="entry name" value="GHMP_kinases_C"/>
    <property type="match status" value="1"/>
</dbReference>
<dbReference type="GO" id="GO:0019288">
    <property type="term" value="P:isopentenyl diphosphate biosynthetic process, methylerythritol 4-phosphate pathway"/>
    <property type="evidence" value="ECO:0007669"/>
    <property type="project" value="UniProtKB-UniRule"/>
</dbReference>
<dbReference type="GO" id="GO:0016114">
    <property type="term" value="P:terpenoid biosynthetic process"/>
    <property type="evidence" value="ECO:0007669"/>
    <property type="project" value="UniProtKB-UniRule"/>
</dbReference>
<feature type="active site" evidence="10">
    <location>
        <position position="150"/>
    </location>
</feature>
<organism evidence="13 14">
    <name type="scientific">Iodidimonas nitroreducens</name>
    <dbReference type="NCBI Taxonomy" id="1236968"/>
    <lineage>
        <taxon>Bacteria</taxon>
        <taxon>Pseudomonadati</taxon>
        <taxon>Pseudomonadota</taxon>
        <taxon>Alphaproteobacteria</taxon>
        <taxon>Iodidimonadales</taxon>
        <taxon>Iodidimonadaceae</taxon>
        <taxon>Iodidimonas</taxon>
    </lineage>
</organism>